<dbReference type="AlphaFoldDB" id="A0A1J5QC48"/>
<evidence type="ECO:0000313" key="1">
    <source>
        <dbReference type="EMBL" id="OIQ80770.1"/>
    </source>
</evidence>
<sequence length="82" mass="9043">MRKFFLVVSLLSLSASTGAIAEPTPPQQRSGTPEEQKACAHDVQKFCRSVMDQSDLIVLSCLQQVRPKLTMACNRVLVDHGQ</sequence>
<evidence type="ECO:0008006" key="2">
    <source>
        <dbReference type="Google" id="ProtNLM"/>
    </source>
</evidence>
<proteinExistence type="predicted"/>
<gene>
    <name evidence="1" type="ORF">GALL_374760</name>
</gene>
<name>A0A1J5QC48_9ZZZZ</name>
<organism evidence="1">
    <name type="scientific">mine drainage metagenome</name>
    <dbReference type="NCBI Taxonomy" id="410659"/>
    <lineage>
        <taxon>unclassified sequences</taxon>
        <taxon>metagenomes</taxon>
        <taxon>ecological metagenomes</taxon>
    </lineage>
</organism>
<reference evidence="1" key="1">
    <citation type="submission" date="2016-10" db="EMBL/GenBank/DDBJ databases">
        <title>Sequence of Gallionella enrichment culture.</title>
        <authorList>
            <person name="Poehlein A."/>
            <person name="Muehling M."/>
            <person name="Daniel R."/>
        </authorList>
    </citation>
    <scope>NUCLEOTIDE SEQUENCE</scope>
</reference>
<comment type="caution">
    <text evidence="1">The sequence shown here is derived from an EMBL/GenBank/DDBJ whole genome shotgun (WGS) entry which is preliminary data.</text>
</comment>
<protein>
    <recommendedName>
        <fullName evidence="2">Cysteine rich repeat protein</fullName>
    </recommendedName>
</protein>
<dbReference type="EMBL" id="MLJW01001015">
    <property type="protein sequence ID" value="OIQ80770.1"/>
    <property type="molecule type" value="Genomic_DNA"/>
</dbReference>
<accession>A0A1J5QC48</accession>